<keyword evidence="1" id="KW-0472">Membrane</keyword>
<protein>
    <submittedName>
        <fullName evidence="2">Uncharacterized protein</fullName>
    </submittedName>
</protein>
<evidence type="ECO:0000313" key="2">
    <source>
        <dbReference type="EMBL" id="QHT01821.1"/>
    </source>
</evidence>
<reference evidence="2" key="1">
    <citation type="journal article" date="2020" name="Nature">
        <title>Giant virus diversity and host interactions through global metagenomics.</title>
        <authorList>
            <person name="Schulz F."/>
            <person name="Roux S."/>
            <person name="Paez-Espino D."/>
            <person name="Jungbluth S."/>
            <person name="Walsh D.A."/>
            <person name="Denef V.J."/>
            <person name="McMahon K.D."/>
            <person name="Konstantinidis K.T."/>
            <person name="Eloe-Fadrosh E.A."/>
            <person name="Kyrpides N.C."/>
            <person name="Woyke T."/>
        </authorList>
    </citation>
    <scope>NUCLEOTIDE SEQUENCE</scope>
    <source>
        <strain evidence="2">GVMAG-M-3300020523-10</strain>
    </source>
</reference>
<organism evidence="2">
    <name type="scientific">viral metagenome</name>
    <dbReference type="NCBI Taxonomy" id="1070528"/>
    <lineage>
        <taxon>unclassified sequences</taxon>
        <taxon>metagenomes</taxon>
        <taxon>organismal metagenomes</taxon>
    </lineage>
</organism>
<proteinExistence type="predicted"/>
<dbReference type="AlphaFoldDB" id="A0A6C0CBK8"/>
<name>A0A6C0CBK8_9ZZZZ</name>
<keyword evidence="1" id="KW-0812">Transmembrane</keyword>
<feature type="transmembrane region" description="Helical" evidence="1">
    <location>
        <begin position="51"/>
        <end position="71"/>
    </location>
</feature>
<accession>A0A6C0CBK8</accession>
<evidence type="ECO:0000256" key="1">
    <source>
        <dbReference type="SAM" id="Phobius"/>
    </source>
</evidence>
<dbReference type="EMBL" id="MN739381">
    <property type="protein sequence ID" value="QHT01821.1"/>
    <property type="molecule type" value="Genomic_DNA"/>
</dbReference>
<keyword evidence="1" id="KW-1133">Transmembrane helix</keyword>
<sequence length="98" mass="11205">MTNEILVLNDLTTISEFKYSYDELVENNELTTMVLVDSDALNIIIALLEKIYANNLMLFFIMSCASSLYICSSRRKKDYIMINNVEPKLLKGTVITNV</sequence>